<comment type="caution">
    <text evidence="1">The sequence shown here is derived from an EMBL/GenBank/DDBJ whole genome shotgun (WGS) entry which is preliminary data.</text>
</comment>
<organism evidence="1 2">
    <name type="scientific">Trichinella patagoniensis</name>
    <dbReference type="NCBI Taxonomy" id="990121"/>
    <lineage>
        <taxon>Eukaryota</taxon>
        <taxon>Metazoa</taxon>
        <taxon>Ecdysozoa</taxon>
        <taxon>Nematoda</taxon>
        <taxon>Enoplea</taxon>
        <taxon>Dorylaimia</taxon>
        <taxon>Trichinellida</taxon>
        <taxon>Trichinellidae</taxon>
        <taxon>Trichinella</taxon>
    </lineage>
</organism>
<keyword evidence="2" id="KW-1185">Reference proteome</keyword>
<dbReference type="AlphaFoldDB" id="A0A0V0ZVK4"/>
<accession>A0A0V0ZVK4</accession>
<dbReference type="Proteomes" id="UP000054783">
    <property type="component" value="Unassembled WGS sequence"/>
</dbReference>
<evidence type="ECO:0000313" key="1">
    <source>
        <dbReference type="EMBL" id="KRY16648.1"/>
    </source>
</evidence>
<protein>
    <submittedName>
        <fullName evidence="1">Uncharacterized protein</fullName>
    </submittedName>
</protein>
<sequence length="59" mass="6785">MLRNCMQTVDNWGAAYGPEIFHQTIRKLLMTHTILSPYWTIGTLFGGLKSRKQLACESR</sequence>
<gene>
    <name evidence="1" type="ORF">T12_13054</name>
</gene>
<name>A0A0V0ZVK4_9BILA</name>
<dbReference type="EMBL" id="JYDQ01000074">
    <property type="protein sequence ID" value="KRY16648.1"/>
    <property type="molecule type" value="Genomic_DNA"/>
</dbReference>
<reference evidence="1 2" key="1">
    <citation type="submission" date="2015-01" db="EMBL/GenBank/DDBJ databases">
        <title>Evolution of Trichinella species and genotypes.</title>
        <authorList>
            <person name="Korhonen P.K."/>
            <person name="Edoardo P."/>
            <person name="Giuseppe L.R."/>
            <person name="Gasser R.B."/>
        </authorList>
    </citation>
    <scope>NUCLEOTIDE SEQUENCE [LARGE SCALE GENOMIC DNA]</scope>
    <source>
        <strain evidence="1">ISS2496</strain>
    </source>
</reference>
<proteinExistence type="predicted"/>
<evidence type="ECO:0000313" key="2">
    <source>
        <dbReference type="Proteomes" id="UP000054783"/>
    </source>
</evidence>